<feature type="chain" id="PRO_5046250310" evidence="2">
    <location>
        <begin position="27"/>
        <end position="528"/>
    </location>
</feature>
<reference evidence="5 6" key="1">
    <citation type="submission" date="2022-04" db="EMBL/GenBank/DDBJ databases">
        <title>Genome sequence of soybean root-associated Caulobacter segnis RL271.</title>
        <authorList>
            <person name="Longley R."/>
            <person name="Bonito G."/>
            <person name="Trigodet F."/>
            <person name="Crosson S."/>
            <person name="Fiebig A."/>
        </authorList>
    </citation>
    <scope>NUCLEOTIDE SEQUENCE [LARGE SCALE GENOMIC DNA]</scope>
    <source>
        <strain evidence="5 6">RL271</strain>
    </source>
</reference>
<keyword evidence="6" id="KW-1185">Reference proteome</keyword>
<feature type="compositionally biased region" description="Basic and acidic residues" evidence="1">
    <location>
        <begin position="422"/>
        <end position="435"/>
    </location>
</feature>
<gene>
    <name evidence="5" type="ORF">MZV50_13350</name>
</gene>
<dbReference type="SUPFAM" id="SSF51126">
    <property type="entry name" value="Pectin lyase-like"/>
    <property type="match status" value="1"/>
</dbReference>
<dbReference type="PANTHER" id="PTHR31339:SF9">
    <property type="entry name" value="PLASMIN AND FIBRONECTIN-BINDING PROTEIN A"/>
    <property type="match status" value="1"/>
</dbReference>
<keyword evidence="5" id="KW-0378">Hydrolase</keyword>
<evidence type="ECO:0000256" key="1">
    <source>
        <dbReference type="SAM" id="MobiDB-lite"/>
    </source>
</evidence>
<accession>A0ABY5A0N2</accession>
<evidence type="ECO:0000313" key="6">
    <source>
        <dbReference type="Proteomes" id="UP001057520"/>
    </source>
</evidence>
<keyword evidence="2" id="KW-0732">Signal</keyword>
<dbReference type="InterPro" id="IPR012334">
    <property type="entry name" value="Pectin_lyas_fold"/>
</dbReference>
<evidence type="ECO:0000259" key="3">
    <source>
        <dbReference type="Pfam" id="PF12708"/>
    </source>
</evidence>
<dbReference type="EMBL" id="CP096040">
    <property type="protein sequence ID" value="USQ98468.1"/>
    <property type="molecule type" value="Genomic_DNA"/>
</dbReference>
<dbReference type="Pfam" id="PF12708">
    <property type="entry name" value="Pect-lyase_RHGA_epim"/>
    <property type="match status" value="1"/>
</dbReference>
<evidence type="ECO:0000256" key="2">
    <source>
        <dbReference type="SAM" id="SignalP"/>
    </source>
</evidence>
<feature type="region of interest" description="Disordered" evidence="1">
    <location>
        <begin position="418"/>
        <end position="437"/>
    </location>
</feature>
<protein>
    <submittedName>
        <fullName evidence="5">Glycoside hydrolase family 28 protein</fullName>
    </submittedName>
</protein>
<dbReference type="PANTHER" id="PTHR31339">
    <property type="entry name" value="PECTIN LYASE-RELATED"/>
    <property type="match status" value="1"/>
</dbReference>
<sequence length="528" mass="56927">MRFDRRGMVLAGLVGAGALTPNLATAAPPKPTSPTDHWFNIRDYGAVGDGARIDTTAINKAIAAAASHGGGTVYFPPGTYASYTLRLKSKVTLLLDVGAVLLAADTPPGGPGYDSPDEGAATNKFQDYGHSHWANSLIYGEGLHDIAIVGQGLIWGKGLSRGHRFDTDPPDVSGPGVGDKAIALKNCRNVLLRDFKVLQGGWFALLATGVDNMTIDNLVVDTNRDGLDIDCCRNVRVTNCTINSPWDDGICPKSSFALGYARPTENLTISDCFLTGDFEMGSVIDGTWKRMPPTFSGYGRIKLGTESNGGFKNITITNCVFDNCYGLALETMDGALTEDIAISNIAMRGLRFPPLFLRLGSRMRGPAGAEIGKLRRVTIQNIVSHGAKPWPSIIAGVAGHPVEDIKISDVYFHQQGGGSAELARRDPPEADKAYPDPDMFGDLPANGFFIRHARNIEMSNVEIAVEAPDARPAFWMRDVTDIDLFRLRLPRGANGGANFALDQVTGFRSFGGRWLEDRRFDGTVTQTF</sequence>
<dbReference type="InterPro" id="IPR039448">
    <property type="entry name" value="Beta_helix"/>
</dbReference>
<dbReference type="GO" id="GO:0016787">
    <property type="term" value="F:hydrolase activity"/>
    <property type="evidence" value="ECO:0007669"/>
    <property type="project" value="UniProtKB-KW"/>
</dbReference>
<dbReference type="InterPro" id="IPR024535">
    <property type="entry name" value="RHGA/B-epi-like_pectate_lyase"/>
</dbReference>
<feature type="signal peptide" evidence="2">
    <location>
        <begin position="1"/>
        <end position="26"/>
    </location>
</feature>
<dbReference type="Gene3D" id="2.160.20.10">
    <property type="entry name" value="Single-stranded right-handed beta-helix, Pectin lyase-like"/>
    <property type="match status" value="1"/>
</dbReference>
<evidence type="ECO:0000259" key="4">
    <source>
        <dbReference type="Pfam" id="PF13229"/>
    </source>
</evidence>
<dbReference type="Proteomes" id="UP001057520">
    <property type="component" value="Chromosome"/>
</dbReference>
<name>A0ABY5A0N2_9CAUL</name>
<proteinExistence type="predicted"/>
<feature type="domain" description="Rhamnogalacturonase A/B/Epimerase-like pectate lyase" evidence="3">
    <location>
        <begin position="38"/>
        <end position="93"/>
    </location>
</feature>
<dbReference type="SMART" id="SM00710">
    <property type="entry name" value="PbH1"/>
    <property type="match status" value="4"/>
</dbReference>
<dbReference type="InterPro" id="IPR011050">
    <property type="entry name" value="Pectin_lyase_fold/virulence"/>
</dbReference>
<feature type="domain" description="Right handed beta helix" evidence="4">
    <location>
        <begin position="181"/>
        <end position="335"/>
    </location>
</feature>
<dbReference type="Pfam" id="PF13229">
    <property type="entry name" value="Beta_helix"/>
    <property type="match status" value="1"/>
</dbReference>
<organism evidence="5 6">
    <name type="scientific">Caulobacter segnis</name>
    <dbReference type="NCBI Taxonomy" id="88688"/>
    <lineage>
        <taxon>Bacteria</taxon>
        <taxon>Pseudomonadati</taxon>
        <taxon>Pseudomonadota</taxon>
        <taxon>Alphaproteobacteria</taxon>
        <taxon>Caulobacterales</taxon>
        <taxon>Caulobacteraceae</taxon>
        <taxon>Caulobacter</taxon>
    </lineage>
</organism>
<dbReference type="InterPro" id="IPR006626">
    <property type="entry name" value="PbH1"/>
</dbReference>
<dbReference type="InterPro" id="IPR051801">
    <property type="entry name" value="GH28_Enzymes"/>
</dbReference>
<evidence type="ECO:0000313" key="5">
    <source>
        <dbReference type="EMBL" id="USQ98468.1"/>
    </source>
</evidence>